<evidence type="ECO:0000313" key="3">
    <source>
        <dbReference type="Proteomes" id="UP001176940"/>
    </source>
</evidence>
<accession>A0ABN9LJZ2</accession>
<feature type="region of interest" description="Disordered" evidence="1">
    <location>
        <begin position="1"/>
        <end position="22"/>
    </location>
</feature>
<gene>
    <name evidence="2" type="ORF">RIMI_LOCUS10155821</name>
</gene>
<evidence type="ECO:0000313" key="2">
    <source>
        <dbReference type="EMBL" id="CAJ0943848.1"/>
    </source>
</evidence>
<name>A0ABN9LJZ2_9NEOB</name>
<proteinExistence type="predicted"/>
<protein>
    <submittedName>
        <fullName evidence="2">Uncharacterized protein</fullName>
    </submittedName>
</protein>
<sequence>MHSPSLTSKKTQTRVAGTVGERRAKPAAAVILPDIVDPFVSTKTGKNITISVDRLFKLNSKERLQQSAPLLRPAAGQEARLTLHRQLLRDRPLQAHRPP</sequence>
<dbReference type="Proteomes" id="UP001176940">
    <property type="component" value="Unassembled WGS sequence"/>
</dbReference>
<comment type="caution">
    <text evidence="2">The sequence shown here is derived from an EMBL/GenBank/DDBJ whole genome shotgun (WGS) entry which is preliminary data.</text>
</comment>
<organism evidence="2 3">
    <name type="scientific">Ranitomeya imitator</name>
    <name type="common">mimic poison frog</name>
    <dbReference type="NCBI Taxonomy" id="111125"/>
    <lineage>
        <taxon>Eukaryota</taxon>
        <taxon>Metazoa</taxon>
        <taxon>Chordata</taxon>
        <taxon>Craniata</taxon>
        <taxon>Vertebrata</taxon>
        <taxon>Euteleostomi</taxon>
        <taxon>Amphibia</taxon>
        <taxon>Batrachia</taxon>
        <taxon>Anura</taxon>
        <taxon>Neobatrachia</taxon>
        <taxon>Hyloidea</taxon>
        <taxon>Dendrobatidae</taxon>
        <taxon>Dendrobatinae</taxon>
        <taxon>Ranitomeya</taxon>
    </lineage>
</organism>
<feature type="compositionally biased region" description="Polar residues" evidence="1">
    <location>
        <begin position="1"/>
        <end position="15"/>
    </location>
</feature>
<dbReference type="EMBL" id="CAUEEQ010021737">
    <property type="protein sequence ID" value="CAJ0943848.1"/>
    <property type="molecule type" value="Genomic_DNA"/>
</dbReference>
<reference evidence="2" key="1">
    <citation type="submission" date="2023-07" db="EMBL/GenBank/DDBJ databases">
        <authorList>
            <person name="Stuckert A."/>
        </authorList>
    </citation>
    <scope>NUCLEOTIDE SEQUENCE</scope>
</reference>
<evidence type="ECO:0000256" key="1">
    <source>
        <dbReference type="SAM" id="MobiDB-lite"/>
    </source>
</evidence>
<keyword evidence="3" id="KW-1185">Reference proteome</keyword>